<dbReference type="Gene3D" id="3.30.420.10">
    <property type="entry name" value="Ribonuclease H-like superfamily/Ribonuclease H"/>
    <property type="match status" value="1"/>
</dbReference>
<dbReference type="Proteomes" id="UP000007635">
    <property type="component" value="Chromosome Y"/>
</dbReference>
<dbReference type="GO" id="GO:0003676">
    <property type="term" value="F:nucleic acid binding"/>
    <property type="evidence" value="ECO:0007669"/>
    <property type="project" value="InterPro"/>
</dbReference>
<dbReference type="Gene3D" id="1.10.340.70">
    <property type="match status" value="1"/>
</dbReference>
<dbReference type="Pfam" id="PF00665">
    <property type="entry name" value="rve"/>
    <property type="match status" value="1"/>
</dbReference>
<accession>A0AAQ4P301</accession>
<feature type="domain" description="Reverse transcriptase" evidence="5">
    <location>
        <begin position="390"/>
        <end position="569"/>
    </location>
</feature>
<dbReference type="EC" id="3.1.26.4" evidence="2"/>
<dbReference type="SUPFAM" id="SSF56672">
    <property type="entry name" value="DNA/RNA polymerases"/>
    <property type="match status" value="1"/>
</dbReference>
<dbReference type="Ensembl" id="ENSGACT00000086249.1">
    <property type="protein sequence ID" value="ENSGACP00000033166.1"/>
    <property type="gene ID" value="ENSGACG00000027809.1"/>
</dbReference>
<evidence type="ECO:0000256" key="2">
    <source>
        <dbReference type="ARBA" id="ARBA00012180"/>
    </source>
</evidence>
<dbReference type="Ensembl" id="ENSGACT00000085308.1">
    <property type="protein sequence ID" value="ENSGACP00000063806.1"/>
    <property type="gene ID" value="ENSGACG00000027809.1"/>
</dbReference>
<dbReference type="Gene3D" id="3.10.20.370">
    <property type="match status" value="1"/>
</dbReference>
<dbReference type="FunFam" id="1.10.340.70:FF:000001">
    <property type="entry name" value="Retrovirus-related Pol polyprotein from transposon gypsy-like Protein"/>
    <property type="match status" value="1"/>
</dbReference>
<dbReference type="GeneTree" id="ENSGT01100000263500"/>
<dbReference type="FunFam" id="3.30.420.10:FF:000032">
    <property type="entry name" value="Retrovirus-related Pol polyprotein from transposon 297-like Protein"/>
    <property type="match status" value="1"/>
</dbReference>
<feature type="domain" description="Integrase catalytic" evidence="6">
    <location>
        <begin position="1062"/>
        <end position="1220"/>
    </location>
</feature>
<dbReference type="InterPro" id="IPR000477">
    <property type="entry name" value="RT_dom"/>
</dbReference>
<dbReference type="PANTHER" id="PTHR37984">
    <property type="entry name" value="PROTEIN CBG26694"/>
    <property type="match status" value="1"/>
</dbReference>
<dbReference type="InterPro" id="IPR012337">
    <property type="entry name" value="RNaseH-like_sf"/>
</dbReference>
<reference evidence="7 8" key="1">
    <citation type="journal article" date="2021" name="G3 (Bethesda)">
        <title>Improved contiguity of the threespine stickleback genome using long-read sequencing.</title>
        <authorList>
            <person name="Nath S."/>
            <person name="Shaw D.E."/>
            <person name="White M.A."/>
        </authorList>
    </citation>
    <scope>NUCLEOTIDE SEQUENCE [LARGE SCALE GENOMIC DNA]</scope>
    <source>
        <strain evidence="7 8">Lake Benthic</strain>
    </source>
</reference>
<dbReference type="InterPro" id="IPR041577">
    <property type="entry name" value="RT_RNaseH_2"/>
</dbReference>
<dbReference type="SUPFAM" id="SSF53098">
    <property type="entry name" value="Ribonuclease H-like"/>
    <property type="match status" value="1"/>
</dbReference>
<dbReference type="InterPro" id="IPR043502">
    <property type="entry name" value="DNA/RNA_pol_sf"/>
</dbReference>
<sequence length="1549" mass="173428">MFDAETVYTSVRDSCDESEVVVFQNIHRVGSSDSLFYTPAVLGGTVAIGGMLDSGSMACSISETAEMKLRDAGVITDQKQIDVNVVLVGCGGLRVRPKCAFGVEMEVYGCKMFVPTLVVPGQHDELIIGTNVIKYILHQSKSCESYWRTVSGPCPDRDPDAEHFLSMLSGLSPWRGSDVPDNVGTVRCNSATCLEPGREYLIWGKLPKNTPISPGSTVMTEPTSSRSAPIGVLVAKIVTTLWGDGQVPLKLINTSDRPVLLRRNAKLADVFTCAALEDMDVVEPIEVAGCTQSAMPPITDAGSAKEKLCSIGLSTVDVESCEVSVNCKTKMADLVMQYEDIFSRHHLDCGEAKDFVHRIHLSDNRPFRLPYRRVPPGQYQKLRQVLSEMEEKEIIRKSTSEYASPLVLVWKKNGDLRICTDFRWLNKRTLKDAHPLPHQADCLAALGGNCLFSTMDLTSGFYNMPLHEDDRKYSAFTTPMGLYEYNRLPQGLCNSPGSFMRMMTSIFGDQNYLSLLCYLDDLLVFAPDEETALLRLEMVFKRLRRHNLKLSPKKCFFLRRSVRFLGHIVDANGVSTDPSKVESITNMVSTDLMEPDGVTPSPKRIRSFLGMVNYYQHFMPGYSAMAKPLFDLLKGAKRRGKQPKNKLSSRKLCVADWTPEQGQAFESLKASLVHSVVLAHPDFNRPFMLSTDASLDGIGAVLSQIQEGETRARPIAFAGKSLSRSQKNYPAHRLEFLALKWSICEKFSHWLKGHKFTVWTDNNPLTHILTKPKLDCCEQRWVAKLASYDFDIKYVPGPQNIVADALSRVPFVKASVGHRLLAEPYASLLAEVKDMSSFSVQNAFRSSSHDREPSPLSNNAQSACSPLRMHIQSVAKEDVSAVLQSRVGWEDGPRFRALEVLQHLPQLFPPGQDALPAYTVKDLCDMQSEDRTLSRVLSYVERHRRPSRRERFNESVLVTRYLKHWDRLTVKDGVLYRTSRDQKTKAKRFQYIVPDSLKTEVLQGIHDRAGHQAQSRSLSLARQRFFWPNLDRDVRDYVRHCQRCIVSKTVEPEGRAPLESIMTTRPLELVCIDFWSAEDSRNRSVDVLVITDHFTRMAQAFSCKDQTAKQVARVLWDRYFCVFGFPERIHSDQGANFESLLIGELLRISGVKKSHTTPYHPMGNGSVERFNRTLGGMIRALPPEEKADWPRRLQTLTFMYNCTEHETTGYSPFYLMFGRIPRLPVDVLFRAVLHDSAVVSYEKYVASLANDLKEAMVIAQVHATKEQNRHAQLYNRRVKGSNLNIGDRVLLANRKERGKKKLADRWDSTVYTVVDVNTETHTYRIRDTITGREKVVHRNLLMLVNFLPVGDTCDISDLASSLLGTGSSVSGHDGGEAEETSSGRGRESLSVASESFDTEGDSESPVTVTDGQGPLTDAVPVDSESRTIEWITQLSGPSLAEACIVDMSVASDPQNATISLEGSTTDQSVTCYSCPSTAADVSTDLRQSDFALDTMTQTDNTSDSLHTVVQVSPAHPGRFNAQVRSRFGRLINPVNRLIQTMSRQDVVQE</sequence>
<evidence type="ECO:0000256" key="3">
    <source>
        <dbReference type="ARBA" id="ARBA00039658"/>
    </source>
</evidence>
<keyword evidence="8" id="KW-1185">Reference proteome</keyword>
<dbReference type="PROSITE" id="PS50994">
    <property type="entry name" value="INTEGRASE"/>
    <property type="match status" value="1"/>
</dbReference>
<dbReference type="Gene3D" id="3.30.70.270">
    <property type="match status" value="2"/>
</dbReference>
<dbReference type="PROSITE" id="PS50878">
    <property type="entry name" value="RT_POL"/>
    <property type="match status" value="1"/>
</dbReference>
<dbReference type="Gene3D" id="3.10.10.10">
    <property type="entry name" value="HIV Type 1 Reverse Transcriptase, subunit A, domain 1"/>
    <property type="match status" value="1"/>
</dbReference>
<evidence type="ECO:0000259" key="5">
    <source>
        <dbReference type="PROSITE" id="PS50878"/>
    </source>
</evidence>
<dbReference type="GO" id="GO:0015074">
    <property type="term" value="P:DNA integration"/>
    <property type="evidence" value="ECO:0007669"/>
    <property type="project" value="InterPro"/>
</dbReference>
<dbReference type="PANTHER" id="PTHR37984:SF15">
    <property type="entry name" value="INTEGRASE CATALYTIC DOMAIN-CONTAINING PROTEIN"/>
    <property type="match status" value="1"/>
</dbReference>
<feature type="region of interest" description="Disordered" evidence="4">
    <location>
        <begin position="1365"/>
        <end position="1423"/>
    </location>
</feature>
<proteinExistence type="inferred from homology"/>
<evidence type="ECO:0000259" key="6">
    <source>
        <dbReference type="PROSITE" id="PS50994"/>
    </source>
</evidence>
<name>A0AAQ4P301_GASAC</name>
<dbReference type="CDD" id="cd01647">
    <property type="entry name" value="RT_LTR"/>
    <property type="match status" value="1"/>
</dbReference>
<dbReference type="Ensembl" id="ENSGACT00000063274.1">
    <property type="protein sequence ID" value="ENSGACP00000033489.1"/>
    <property type="gene ID" value="ENSGACG00000027809.1"/>
</dbReference>
<dbReference type="Pfam" id="PF00078">
    <property type="entry name" value="RVT_1"/>
    <property type="match status" value="1"/>
</dbReference>
<dbReference type="InterPro" id="IPR050951">
    <property type="entry name" value="Retrovirus_Pol_polyprotein"/>
</dbReference>
<dbReference type="Pfam" id="PF17919">
    <property type="entry name" value="RT_RNaseH_2"/>
    <property type="match status" value="1"/>
</dbReference>
<evidence type="ECO:0000313" key="8">
    <source>
        <dbReference type="Proteomes" id="UP000007635"/>
    </source>
</evidence>
<evidence type="ECO:0000313" key="7">
    <source>
        <dbReference type="Ensembl" id="ENSGACP00000033166.1"/>
    </source>
</evidence>
<dbReference type="InterPro" id="IPR036397">
    <property type="entry name" value="RNaseH_sf"/>
</dbReference>
<dbReference type="GO" id="GO:0004523">
    <property type="term" value="F:RNA-DNA hybrid ribonuclease activity"/>
    <property type="evidence" value="ECO:0007669"/>
    <property type="project" value="UniProtKB-EC"/>
</dbReference>
<dbReference type="InterPro" id="IPR041588">
    <property type="entry name" value="Integrase_H2C2"/>
</dbReference>
<evidence type="ECO:0000256" key="1">
    <source>
        <dbReference type="ARBA" id="ARBA00010879"/>
    </source>
</evidence>
<evidence type="ECO:0000256" key="4">
    <source>
        <dbReference type="SAM" id="MobiDB-lite"/>
    </source>
</evidence>
<dbReference type="CDD" id="cd09274">
    <property type="entry name" value="RNase_HI_RT_Ty3"/>
    <property type="match status" value="1"/>
</dbReference>
<organism evidence="7 8">
    <name type="scientific">Gasterosteus aculeatus aculeatus</name>
    <name type="common">three-spined stickleback</name>
    <dbReference type="NCBI Taxonomy" id="481459"/>
    <lineage>
        <taxon>Eukaryota</taxon>
        <taxon>Metazoa</taxon>
        <taxon>Chordata</taxon>
        <taxon>Craniata</taxon>
        <taxon>Vertebrata</taxon>
        <taxon>Euteleostomi</taxon>
        <taxon>Actinopterygii</taxon>
        <taxon>Neopterygii</taxon>
        <taxon>Teleostei</taxon>
        <taxon>Neoteleostei</taxon>
        <taxon>Acanthomorphata</taxon>
        <taxon>Eupercaria</taxon>
        <taxon>Perciformes</taxon>
        <taxon>Cottioidei</taxon>
        <taxon>Gasterosteales</taxon>
        <taxon>Gasterosteidae</taxon>
        <taxon>Gasterosteus</taxon>
    </lineage>
</organism>
<comment type="similarity">
    <text evidence="1">Belongs to the beta type-B retroviral polymerase family. HERV class-II K(HML-2) pol subfamily.</text>
</comment>
<protein>
    <recommendedName>
        <fullName evidence="3">Gypsy retrotransposon integrase-like protein 1</fullName>
        <ecNumber evidence="2">3.1.26.4</ecNumber>
    </recommendedName>
</protein>
<dbReference type="FunFam" id="3.10.20.370:FF:000001">
    <property type="entry name" value="Retrovirus-related Pol polyprotein from transposon 17.6-like protein"/>
    <property type="match status" value="1"/>
</dbReference>
<dbReference type="InterPro" id="IPR043128">
    <property type="entry name" value="Rev_trsase/Diguanyl_cyclase"/>
</dbReference>
<dbReference type="InterPro" id="IPR001584">
    <property type="entry name" value="Integrase_cat-core"/>
</dbReference>
<dbReference type="Pfam" id="PF17921">
    <property type="entry name" value="Integrase_H2C2"/>
    <property type="match status" value="1"/>
</dbReference>
<reference evidence="7" key="2">
    <citation type="submission" date="2025-05" db="UniProtKB">
        <authorList>
            <consortium name="Ensembl"/>
        </authorList>
    </citation>
    <scope>IDENTIFICATION</scope>
</reference>